<dbReference type="Gene3D" id="3.30.450.40">
    <property type="match status" value="1"/>
</dbReference>
<dbReference type="InterPro" id="IPR036388">
    <property type="entry name" value="WH-like_DNA-bd_sf"/>
</dbReference>
<dbReference type="Pfam" id="PF01614">
    <property type="entry name" value="IclR_C"/>
    <property type="match status" value="1"/>
</dbReference>
<evidence type="ECO:0000256" key="5">
    <source>
        <dbReference type="ARBA" id="ARBA00058938"/>
    </source>
</evidence>
<keyword evidence="10" id="KW-1185">Reference proteome</keyword>
<comment type="caution">
    <text evidence="9">The sequence shown here is derived from an EMBL/GenBank/DDBJ whole genome shotgun (WGS) entry which is preliminary data.</text>
</comment>
<dbReference type="InterPro" id="IPR029016">
    <property type="entry name" value="GAF-like_dom_sf"/>
</dbReference>
<keyword evidence="4" id="KW-0804">Transcription</keyword>
<dbReference type="SMART" id="SM00346">
    <property type="entry name" value="HTH_ICLR"/>
    <property type="match status" value="1"/>
</dbReference>
<evidence type="ECO:0000256" key="6">
    <source>
        <dbReference type="ARBA" id="ARBA00070406"/>
    </source>
</evidence>
<dbReference type="SUPFAM" id="SSF46785">
    <property type="entry name" value="Winged helix' DNA-binding domain"/>
    <property type="match status" value="1"/>
</dbReference>
<dbReference type="GO" id="GO:0006071">
    <property type="term" value="P:glycerol metabolic process"/>
    <property type="evidence" value="ECO:0007669"/>
    <property type="project" value="UniProtKB-KW"/>
</dbReference>
<dbReference type="PROSITE" id="PS51078">
    <property type="entry name" value="ICLR_ED"/>
    <property type="match status" value="1"/>
</dbReference>
<evidence type="ECO:0000256" key="2">
    <source>
        <dbReference type="ARBA" id="ARBA00023015"/>
    </source>
</evidence>
<evidence type="ECO:0000313" key="9">
    <source>
        <dbReference type="EMBL" id="MTD55668.1"/>
    </source>
</evidence>
<dbReference type="GO" id="GO:0003677">
    <property type="term" value="F:DNA binding"/>
    <property type="evidence" value="ECO:0007669"/>
    <property type="project" value="UniProtKB-KW"/>
</dbReference>
<dbReference type="InterPro" id="IPR036390">
    <property type="entry name" value="WH_DNA-bd_sf"/>
</dbReference>
<gene>
    <name evidence="9" type="ORF">GKO32_17025</name>
</gene>
<feature type="domain" description="HTH iclR-type" evidence="7">
    <location>
        <begin position="24"/>
        <end position="84"/>
    </location>
</feature>
<dbReference type="InterPro" id="IPR050707">
    <property type="entry name" value="HTH_MetabolicPath_Reg"/>
</dbReference>
<dbReference type="RefSeq" id="WP_154757862.1">
    <property type="nucleotide sequence ID" value="NZ_WMBA01000024.1"/>
</dbReference>
<proteinExistence type="predicted"/>
<dbReference type="GO" id="GO:0003700">
    <property type="term" value="F:DNA-binding transcription factor activity"/>
    <property type="evidence" value="ECO:0007669"/>
    <property type="project" value="TreeGrafter"/>
</dbReference>
<dbReference type="PANTHER" id="PTHR30136">
    <property type="entry name" value="HELIX-TURN-HELIX TRANSCRIPTIONAL REGULATOR, ICLR FAMILY"/>
    <property type="match status" value="1"/>
</dbReference>
<evidence type="ECO:0000259" key="8">
    <source>
        <dbReference type="PROSITE" id="PS51078"/>
    </source>
</evidence>
<dbReference type="EMBL" id="WMBA01000024">
    <property type="protein sequence ID" value="MTD55668.1"/>
    <property type="molecule type" value="Genomic_DNA"/>
</dbReference>
<protein>
    <recommendedName>
        <fullName evidence="6">Glycerol operon regulatory protein</fullName>
    </recommendedName>
</protein>
<evidence type="ECO:0000313" key="10">
    <source>
        <dbReference type="Proteomes" id="UP000440096"/>
    </source>
</evidence>
<dbReference type="Gene3D" id="1.10.10.10">
    <property type="entry name" value="Winged helix-like DNA-binding domain superfamily/Winged helix DNA-binding domain"/>
    <property type="match status" value="1"/>
</dbReference>
<dbReference type="FunFam" id="1.10.10.10:FF:000056">
    <property type="entry name" value="IclR family transcriptional regulator"/>
    <property type="match status" value="1"/>
</dbReference>
<keyword evidence="1" id="KW-0319">Glycerol metabolism</keyword>
<dbReference type="InterPro" id="IPR014757">
    <property type="entry name" value="Tscrpt_reg_IclR_C"/>
</dbReference>
<accession>A0A6N7YUS2</accession>
<sequence length="275" mass="29131">MMSKSEFTPMVVVEDATSDVDRGSSSAAKALAILDAFSGPRAILGVTELARAIGVPKSTVHRLLAVMIRSGYICKVEGRYSLTERVFELGNRVGSGALRASGLRHHAMPFMSGLYASTRETVHLATLAGTEVLYLEKVFGHGGARCTTAVGSRRPAYATALGKAILAYSSDAVVERTLRGPFRQLTGRTVRAPAALLRKLAEVRTSGLATDHGEVQAGMCCVAAPIRDPRTRRAVAAVSICSLATRNLESKYGHAVVDIARDLSRVALAGPVPLD</sequence>
<organism evidence="9 10">
    <name type="scientific">Amycolatopsis pithecellobii</name>
    <dbReference type="NCBI Taxonomy" id="664692"/>
    <lineage>
        <taxon>Bacteria</taxon>
        <taxon>Bacillati</taxon>
        <taxon>Actinomycetota</taxon>
        <taxon>Actinomycetes</taxon>
        <taxon>Pseudonocardiales</taxon>
        <taxon>Pseudonocardiaceae</taxon>
        <taxon>Amycolatopsis</taxon>
    </lineage>
</organism>
<name>A0A6N7YUS2_9PSEU</name>
<dbReference type="InterPro" id="IPR005471">
    <property type="entry name" value="Tscrpt_reg_IclR_N"/>
</dbReference>
<evidence type="ECO:0000259" key="7">
    <source>
        <dbReference type="PROSITE" id="PS51077"/>
    </source>
</evidence>
<dbReference type="GO" id="GO:0045892">
    <property type="term" value="P:negative regulation of DNA-templated transcription"/>
    <property type="evidence" value="ECO:0007669"/>
    <property type="project" value="TreeGrafter"/>
</dbReference>
<reference evidence="9 10" key="1">
    <citation type="submission" date="2019-11" db="EMBL/GenBank/DDBJ databases">
        <title>Draft genome of Amycolatopsis RM579.</title>
        <authorList>
            <person name="Duangmal K."/>
            <person name="Mingma R."/>
        </authorList>
    </citation>
    <scope>NUCLEOTIDE SEQUENCE [LARGE SCALE GENOMIC DNA]</scope>
    <source>
        <strain evidence="9 10">RM579</strain>
    </source>
</reference>
<dbReference type="Proteomes" id="UP000440096">
    <property type="component" value="Unassembled WGS sequence"/>
</dbReference>
<dbReference type="SUPFAM" id="SSF55781">
    <property type="entry name" value="GAF domain-like"/>
    <property type="match status" value="1"/>
</dbReference>
<evidence type="ECO:0000256" key="3">
    <source>
        <dbReference type="ARBA" id="ARBA00023125"/>
    </source>
</evidence>
<evidence type="ECO:0000256" key="4">
    <source>
        <dbReference type="ARBA" id="ARBA00023163"/>
    </source>
</evidence>
<dbReference type="AlphaFoldDB" id="A0A6N7YUS2"/>
<keyword evidence="2" id="KW-0805">Transcription regulation</keyword>
<comment type="function">
    <text evidence="5">May be an activator protein for the gylABX operon.</text>
</comment>
<dbReference type="PANTHER" id="PTHR30136:SF24">
    <property type="entry name" value="HTH-TYPE TRANSCRIPTIONAL REPRESSOR ALLR"/>
    <property type="match status" value="1"/>
</dbReference>
<evidence type="ECO:0000256" key="1">
    <source>
        <dbReference type="ARBA" id="ARBA00022798"/>
    </source>
</evidence>
<dbReference type="Pfam" id="PF09339">
    <property type="entry name" value="HTH_IclR"/>
    <property type="match status" value="1"/>
</dbReference>
<dbReference type="PROSITE" id="PS51077">
    <property type="entry name" value="HTH_ICLR"/>
    <property type="match status" value="1"/>
</dbReference>
<feature type="domain" description="IclR-ED" evidence="8">
    <location>
        <begin position="85"/>
        <end position="269"/>
    </location>
</feature>
<keyword evidence="3" id="KW-0238">DNA-binding</keyword>
<dbReference type="OrthoDB" id="60629at2"/>